<reference evidence="9" key="1">
    <citation type="submission" date="2024-07" db="EMBL/GenBank/DDBJ databases">
        <authorList>
            <person name="Yu S.T."/>
        </authorList>
    </citation>
    <scope>NUCLEOTIDE SEQUENCE</scope>
    <source>
        <strain evidence="9">R21</strain>
    </source>
</reference>
<dbReference type="SUPFAM" id="SSF56112">
    <property type="entry name" value="Protein kinase-like (PK-like)"/>
    <property type="match status" value="1"/>
</dbReference>
<dbReference type="InterPro" id="IPR011009">
    <property type="entry name" value="Kinase-like_dom_sf"/>
</dbReference>
<dbReference type="AlphaFoldDB" id="A0AB39P9E5"/>
<dbReference type="PANTHER" id="PTHR43289">
    <property type="entry name" value="MITOGEN-ACTIVATED PROTEIN KINASE KINASE KINASE 20-RELATED"/>
    <property type="match status" value="1"/>
</dbReference>
<dbReference type="SMART" id="SM00220">
    <property type="entry name" value="S_TKc"/>
    <property type="match status" value="1"/>
</dbReference>
<keyword evidence="2" id="KW-0723">Serine/threonine-protein kinase</keyword>
<dbReference type="Gene3D" id="1.10.510.10">
    <property type="entry name" value="Transferase(Phosphotransferase) domain 1"/>
    <property type="match status" value="1"/>
</dbReference>
<keyword evidence="6" id="KW-0067">ATP-binding</keyword>
<gene>
    <name evidence="9" type="ORF">AB5J56_20820</name>
</gene>
<feature type="compositionally biased region" description="Gly residues" evidence="7">
    <location>
        <begin position="437"/>
        <end position="450"/>
    </location>
</feature>
<evidence type="ECO:0000256" key="6">
    <source>
        <dbReference type="ARBA" id="ARBA00022840"/>
    </source>
</evidence>
<evidence type="ECO:0000256" key="1">
    <source>
        <dbReference type="ARBA" id="ARBA00012513"/>
    </source>
</evidence>
<evidence type="ECO:0000256" key="4">
    <source>
        <dbReference type="ARBA" id="ARBA00022741"/>
    </source>
</evidence>
<evidence type="ECO:0000313" key="9">
    <source>
        <dbReference type="EMBL" id="XDQ26999.1"/>
    </source>
</evidence>
<dbReference type="EMBL" id="CP163435">
    <property type="protein sequence ID" value="XDQ26999.1"/>
    <property type="molecule type" value="Genomic_DNA"/>
</dbReference>
<keyword evidence="5 9" id="KW-0418">Kinase</keyword>
<dbReference type="PROSITE" id="PS50011">
    <property type="entry name" value="PROTEIN_KINASE_DOM"/>
    <property type="match status" value="1"/>
</dbReference>
<evidence type="ECO:0000256" key="3">
    <source>
        <dbReference type="ARBA" id="ARBA00022679"/>
    </source>
</evidence>
<name>A0AB39P9E5_9ACTN</name>
<evidence type="ECO:0000256" key="5">
    <source>
        <dbReference type="ARBA" id="ARBA00022777"/>
    </source>
</evidence>
<keyword evidence="3" id="KW-0808">Transferase</keyword>
<dbReference type="CDD" id="cd14014">
    <property type="entry name" value="STKc_PknB_like"/>
    <property type="match status" value="1"/>
</dbReference>
<dbReference type="InterPro" id="IPR000719">
    <property type="entry name" value="Prot_kinase_dom"/>
</dbReference>
<dbReference type="Pfam" id="PF00069">
    <property type="entry name" value="Pkinase"/>
    <property type="match status" value="1"/>
</dbReference>
<dbReference type="EC" id="2.7.11.1" evidence="1"/>
<evidence type="ECO:0000259" key="8">
    <source>
        <dbReference type="PROSITE" id="PS50011"/>
    </source>
</evidence>
<evidence type="ECO:0000256" key="2">
    <source>
        <dbReference type="ARBA" id="ARBA00022527"/>
    </source>
</evidence>
<dbReference type="RefSeq" id="WP_369234245.1">
    <property type="nucleotide sequence ID" value="NZ_CP163435.1"/>
</dbReference>
<dbReference type="Gene3D" id="3.30.200.20">
    <property type="entry name" value="Phosphorylase Kinase, domain 1"/>
    <property type="match status" value="1"/>
</dbReference>
<dbReference type="GO" id="GO:0004674">
    <property type="term" value="F:protein serine/threonine kinase activity"/>
    <property type="evidence" value="ECO:0007669"/>
    <property type="project" value="UniProtKB-KW"/>
</dbReference>
<feature type="region of interest" description="Disordered" evidence="7">
    <location>
        <begin position="488"/>
        <end position="513"/>
    </location>
</feature>
<dbReference type="InterPro" id="IPR008271">
    <property type="entry name" value="Ser/Thr_kinase_AS"/>
</dbReference>
<dbReference type="GO" id="GO:0005524">
    <property type="term" value="F:ATP binding"/>
    <property type="evidence" value="ECO:0007669"/>
    <property type="project" value="UniProtKB-KW"/>
</dbReference>
<proteinExistence type="predicted"/>
<dbReference type="PROSITE" id="PS00108">
    <property type="entry name" value="PROTEIN_KINASE_ST"/>
    <property type="match status" value="1"/>
</dbReference>
<evidence type="ECO:0000256" key="7">
    <source>
        <dbReference type="SAM" id="MobiDB-lite"/>
    </source>
</evidence>
<feature type="region of interest" description="Disordered" evidence="7">
    <location>
        <begin position="340"/>
        <end position="460"/>
    </location>
</feature>
<protein>
    <recommendedName>
        <fullName evidence="1">non-specific serine/threonine protein kinase</fullName>
        <ecNumber evidence="1">2.7.11.1</ecNumber>
    </recommendedName>
</protein>
<accession>A0AB39P9E5</accession>
<feature type="compositionally biased region" description="Low complexity" evidence="7">
    <location>
        <begin position="400"/>
        <end position="412"/>
    </location>
</feature>
<feature type="domain" description="Protein kinase" evidence="8">
    <location>
        <begin position="18"/>
        <end position="286"/>
    </location>
</feature>
<keyword evidence="4" id="KW-0547">Nucleotide-binding</keyword>
<organism evidence="9">
    <name type="scientific">Streptomyces sp. R21</name>
    <dbReference type="NCBI Taxonomy" id="3238627"/>
    <lineage>
        <taxon>Bacteria</taxon>
        <taxon>Bacillati</taxon>
        <taxon>Actinomycetota</taxon>
        <taxon>Actinomycetes</taxon>
        <taxon>Kitasatosporales</taxon>
        <taxon>Streptomycetaceae</taxon>
        <taxon>Streptomyces</taxon>
    </lineage>
</organism>
<feature type="compositionally biased region" description="Pro residues" evidence="7">
    <location>
        <begin position="384"/>
        <end position="399"/>
    </location>
</feature>
<dbReference type="PANTHER" id="PTHR43289:SF6">
    <property type="entry name" value="SERINE_THREONINE-PROTEIN KINASE NEKL-3"/>
    <property type="match status" value="1"/>
</dbReference>
<sequence>MSGETPDQGQGRIISGRYRLLRTLGAGGMGRVWLAYDKELACEVSMKEIALPDVPMDASEPAQRIARARSEARHAARLRGHPHVATVHDVVVHEGLPWIVMEYVPDAVDLQAVVRSSGPLSPAQVARIGLAVLDALTAGHRIGILHRDVKPANILLAPDASGDPYARVLLTDYGIALQPESHEPRLTATAGILGTPGYLAPERARGEPPTPAADLFSLGATLYAAVEGRGPFDRHGDFATLTALLGEEPTPPARAGELAPVLHGLLVKDPVRRLTPEAVGRGLERAAQGTSSGFGAPQGWTVAPGASAPGFGPAPAARSMADPPPGYVASGPPGYVMGGPYGAPTPGAPADQPAATPQGPGLYMDQPLIAPGNPTPGTFGGPTPGVPHTPGAPPTPNTPHTPLGAPATPGQTPGAGGGPYGGWNPYANSPTVSSYDGPGGHGGYPGGPGGPGGPPGGGPRGGKRVGVVIAIVAAVALVIGGGVWAATSLTGDKGTPDGHSTSTKPKSKSKVPGLPYGKEVGLKKALQPGDCVHVVWPSPQMAFQSRPNLGVVNCAHDYPDGQVMSIEKASDYADAQANGADQCASQVQETADSLADAAVYAVTPTKEGFEAAGGGTACLVLGRHVPIGGEIGQFRETEATVWTTEMSLGDCWIYIDHKNSFTSSLTDCADGHTDQVIGFTEVPEGMGFNEALEQGNKLCGNKFESTWAPGSDLVVYGYLSDESLWKKGFTFVVCTVAQPDHGQSSGAISAPGSV</sequence>